<name>A0ABY8N7C6_9FLAO</name>
<evidence type="ECO:0000313" key="2">
    <source>
        <dbReference type="EMBL" id="WGK94511.1"/>
    </source>
</evidence>
<reference evidence="2 3" key="2">
    <citation type="submission" date="2023-06" db="EMBL/GenBank/DDBJ databases">
        <title>Complete Genome Sequence of Flavobacterium keumense K3R-10.</title>
        <authorList>
            <person name="Jeong H."/>
            <person name="Jhang S.Y."/>
            <person name="Kim J.N."/>
        </authorList>
    </citation>
    <scope>NUCLEOTIDE SEQUENCE [LARGE SCALE GENOMIC DNA]</scope>
    <source>
        <strain evidence="2 3">K3R-10</strain>
    </source>
</reference>
<accession>A0ABY8N7C6</accession>
<sequence length="136" mass="15960">MISKQTNAIITIASNGIILNPKSSNKEQIPFADITKIHINIQQRLFVFKSFLIGYFIFTLFCLQYLNLELSILSVLIFCINFVVMNTLDFKTYRLQIILKNNTVIEKRIPKKLKYEFITVINYVRNQLHSRSEIIL</sequence>
<evidence type="ECO:0000256" key="1">
    <source>
        <dbReference type="SAM" id="Phobius"/>
    </source>
</evidence>
<feature type="transmembrane region" description="Helical" evidence="1">
    <location>
        <begin position="46"/>
        <end position="66"/>
    </location>
</feature>
<keyword evidence="1" id="KW-1133">Transmembrane helix</keyword>
<proteinExistence type="predicted"/>
<reference evidence="2 3" key="1">
    <citation type="submission" date="2022-02" db="EMBL/GenBank/DDBJ databases">
        <authorList>
            <person name="Cha I.-T."/>
            <person name="Lee K.-E."/>
            <person name="Park S.-J."/>
        </authorList>
    </citation>
    <scope>NUCLEOTIDE SEQUENCE [LARGE SCALE GENOMIC DNA]</scope>
    <source>
        <strain evidence="2 3">K3R-10</strain>
    </source>
</reference>
<gene>
    <name evidence="2" type="ORF">MG292_10570</name>
</gene>
<dbReference type="RefSeq" id="WP_264532763.1">
    <property type="nucleotide sequence ID" value="NZ_CP092332.1"/>
</dbReference>
<protein>
    <submittedName>
        <fullName evidence="2">Uncharacterized protein</fullName>
    </submittedName>
</protein>
<organism evidence="2 3">
    <name type="scientific">Flavobacterium keumense</name>
    <dbReference type="NCBI Taxonomy" id="1306518"/>
    <lineage>
        <taxon>Bacteria</taxon>
        <taxon>Pseudomonadati</taxon>
        <taxon>Bacteroidota</taxon>
        <taxon>Flavobacteriia</taxon>
        <taxon>Flavobacteriales</taxon>
        <taxon>Flavobacteriaceae</taxon>
        <taxon>Flavobacterium</taxon>
    </lineage>
</organism>
<evidence type="ECO:0000313" key="3">
    <source>
        <dbReference type="Proteomes" id="UP001232117"/>
    </source>
</evidence>
<keyword evidence="1" id="KW-0812">Transmembrane</keyword>
<dbReference type="EMBL" id="CP092332">
    <property type="protein sequence ID" value="WGK94511.1"/>
    <property type="molecule type" value="Genomic_DNA"/>
</dbReference>
<dbReference type="Proteomes" id="UP001232117">
    <property type="component" value="Chromosome"/>
</dbReference>
<keyword evidence="1" id="KW-0472">Membrane</keyword>
<feature type="transmembrane region" description="Helical" evidence="1">
    <location>
        <begin position="72"/>
        <end position="90"/>
    </location>
</feature>
<keyword evidence="3" id="KW-1185">Reference proteome</keyword>